<keyword evidence="6" id="KW-0206">Cytoskeleton</keyword>
<feature type="domain" description="Death" evidence="8">
    <location>
        <begin position="202"/>
        <end position="292"/>
    </location>
</feature>
<evidence type="ECO:0000256" key="5">
    <source>
        <dbReference type="ARBA" id="ARBA00022703"/>
    </source>
</evidence>
<keyword evidence="10" id="KW-1185">Reference proteome</keyword>
<keyword evidence="7" id="KW-0539">Nucleus</keyword>
<dbReference type="InterPro" id="IPR000488">
    <property type="entry name" value="Death_dom"/>
</dbReference>
<evidence type="ECO:0000256" key="6">
    <source>
        <dbReference type="ARBA" id="ARBA00023212"/>
    </source>
</evidence>
<evidence type="ECO:0000256" key="7">
    <source>
        <dbReference type="ARBA" id="ARBA00023242"/>
    </source>
</evidence>
<sequence>MAAGTSDWIGSVYLFIQSDKVSLPDLYMKQKTLIYDILWGAVSESTEGCRDSTEILKIHSCDHQLILCLKFCSQEVCQIFLKAYKEQIMHRHIQRKLEKSLFVEPCTISLKLKADAGELDAIIEKEEQCLKYISEMKPSFQKDDDIAEMEDHLKQLNLEDRLSSQNCSMSSLPHSLHSYGNSSVEGSTFYFQGENYVDRALTSVHLQMFAKLVGKSWKLVGRSLGKNCRALNDTAIENLAYDFERDGRYEQAYQLLRLFKDSEGKRATLQRLVQALEEHGLNSIAQDLLSLNENGL</sequence>
<dbReference type="Pfam" id="PF00531">
    <property type="entry name" value="Death"/>
    <property type="match status" value="1"/>
</dbReference>
<dbReference type="GO" id="GO:0005634">
    <property type="term" value="C:nucleus"/>
    <property type="evidence" value="ECO:0007669"/>
    <property type="project" value="UniProtKB-SubCell"/>
</dbReference>
<dbReference type="SMART" id="SM00005">
    <property type="entry name" value="DEATH"/>
    <property type="match status" value="1"/>
</dbReference>
<dbReference type="GO" id="GO:0005856">
    <property type="term" value="C:cytoskeleton"/>
    <property type="evidence" value="ECO:0007669"/>
    <property type="project" value="UniProtKB-SubCell"/>
</dbReference>
<comment type="caution">
    <text evidence="9">The sequence shown here is derived from an EMBL/GenBank/DDBJ whole genome shotgun (WGS) entry which is preliminary data.</text>
</comment>
<dbReference type="InterPro" id="IPR011029">
    <property type="entry name" value="DEATH-like_dom_sf"/>
</dbReference>
<dbReference type="Proteomes" id="UP000812440">
    <property type="component" value="Chromosome 4"/>
</dbReference>
<dbReference type="GO" id="GO:0097191">
    <property type="term" value="P:extrinsic apoptotic signaling pathway"/>
    <property type="evidence" value="ECO:0007669"/>
    <property type="project" value="TreeGrafter"/>
</dbReference>
<evidence type="ECO:0000256" key="2">
    <source>
        <dbReference type="ARBA" id="ARBA00004245"/>
    </source>
</evidence>
<gene>
    <name evidence="9" type="ORF">GDO86_008389</name>
</gene>
<dbReference type="EMBL" id="JAACNH010000007">
    <property type="protein sequence ID" value="KAG8437654.1"/>
    <property type="molecule type" value="Genomic_DNA"/>
</dbReference>
<proteinExistence type="predicted"/>
<dbReference type="PANTHER" id="PTHR14913:SF0">
    <property type="entry name" value="TUMOR NECROSIS FACTOR RECEPTOR TYPE 1-ASSOCIATED DEATH DOMAIN PROTEIN"/>
    <property type="match status" value="1"/>
</dbReference>
<dbReference type="GO" id="GO:0002947">
    <property type="term" value="C:tumor necrosis factor receptor superfamily complex"/>
    <property type="evidence" value="ECO:0007669"/>
    <property type="project" value="TreeGrafter"/>
</dbReference>
<evidence type="ECO:0000256" key="1">
    <source>
        <dbReference type="ARBA" id="ARBA00004123"/>
    </source>
</evidence>
<accession>A0A8T2J2L5</accession>
<dbReference type="SUPFAM" id="SSF55044">
    <property type="entry name" value="TRADD, N-terminal domain"/>
    <property type="match status" value="1"/>
</dbReference>
<keyword evidence="4" id="KW-0963">Cytoplasm</keyword>
<organism evidence="9 10">
    <name type="scientific">Hymenochirus boettgeri</name>
    <name type="common">Congo dwarf clawed frog</name>
    <dbReference type="NCBI Taxonomy" id="247094"/>
    <lineage>
        <taxon>Eukaryota</taxon>
        <taxon>Metazoa</taxon>
        <taxon>Chordata</taxon>
        <taxon>Craniata</taxon>
        <taxon>Vertebrata</taxon>
        <taxon>Euteleostomi</taxon>
        <taxon>Amphibia</taxon>
        <taxon>Batrachia</taxon>
        <taxon>Anura</taxon>
        <taxon>Pipoidea</taxon>
        <taxon>Pipidae</taxon>
        <taxon>Pipinae</taxon>
        <taxon>Hymenochirus</taxon>
    </lineage>
</organism>
<evidence type="ECO:0000313" key="9">
    <source>
        <dbReference type="EMBL" id="KAG8437654.1"/>
    </source>
</evidence>
<dbReference type="PROSITE" id="PS50017">
    <property type="entry name" value="DEATH_DOMAIN"/>
    <property type="match status" value="1"/>
</dbReference>
<dbReference type="InterPro" id="IPR036729">
    <property type="entry name" value="TRADD_N_sf"/>
</dbReference>
<evidence type="ECO:0000256" key="4">
    <source>
        <dbReference type="ARBA" id="ARBA00022490"/>
    </source>
</evidence>
<dbReference type="InterPro" id="IPR009095">
    <property type="entry name" value="TRADD_N"/>
</dbReference>
<dbReference type="SUPFAM" id="SSF47986">
    <property type="entry name" value="DEATH domain"/>
    <property type="match status" value="1"/>
</dbReference>
<keyword evidence="5" id="KW-0053">Apoptosis</keyword>
<protein>
    <recommendedName>
        <fullName evidence="3">Tumor necrosis factor receptor type 1-associated DEATH domain protein</fullName>
    </recommendedName>
</protein>
<dbReference type="Gene3D" id="3.30.70.680">
    <property type="entry name" value="TRADD, N-terminal domain"/>
    <property type="match status" value="1"/>
</dbReference>
<dbReference type="InterPro" id="IPR035712">
    <property type="entry name" value="TRADD"/>
</dbReference>
<reference evidence="9" key="1">
    <citation type="thesis" date="2020" institute="ProQuest LLC" country="789 East Eisenhower Parkway, Ann Arbor, MI, USA">
        <title>Comparative Genomics and Chromosome Evolution.</title>
        <authorList>
            <person name="Mudd A.B."/>
        </authorList>
    </citation>
    <scope>NUCLEOTIDE SEQUENCE</scope>
    <source>
        <strain evidence="9">Female2</strain>
        <tissue evidence="9">Blood</tissue>
    </source>
</reference>
<comment type="subcellular location">
    <subcellularLocation>
        <location evidence="2">Cytoplasm</location>
        <location evidence="2">Cytoskeleton</location>
    </subcellularLocation>
    <subcellularLocation>
        <location evidence="1">Nucleus</location>
    </subcellularLocation>
</comment>
<dbReference type="PANTHER" id="PTHR14913">
    <property type="entry name" value="TUMOR NECROSIS FACTOR RECEPTOR TYPE 1-ASSOCIATED DEATH DOMAIN PROTEIN"/>
    <property type="match status" value="1"/>
</dbReference>
<dbReference type="Pfam" id="PF09034">
    <property type="entry name" value="TRADD_N"/>
    <property type="match status" value="1"/>
</dbReference>
<dbReference type="Gene3D" id="1.10.533.10">
    <property type="entry name" value="Death Domain, Fas"/>
    <property type="match status" value="1"/>
</dbReference>
<dbReference type="OrthoDB" id="9903238at2759"/>
<dbReference type="GO" id="GO:0043123">
    <property type="term" value="P:positive regulation of canonical NF-kappaB signal transduction"/>
    <property type="evidence" value="ECO:0007669"/>
    <property type="project" value="InterPro"/>
</dbReference>
<evidence type="ECO:0000256" key="3">
    <source>
        <dbReference type="ARBA" id="ARBA00015474"/>
    </source>
</evidence>
<dbReference type="AlphaFoldDB" id="A0A8T2J2L5"/>
<evidence type="ECO:0000313" key="10">
    <source>
        <dbReference type="Proteomes" id="UP000812440"/>
    </source>
</evidence>
<name>A0A8T2J2L5_9PIPI</name>
<dbReference type="GO" id="GO:0005068">
    <property type="term" value="F:transmembrane receptor protein tyrosine kinase adaptor activity"/>
    <property type="evidence" value="ECO:0007669"/>
    <property type="project" value="TreeGrafter"/>
</dbReference>
<evidence type="ECO:0000259" key="8">
    <source>
        <dbReference type="PROSITE" id="PS50017"/>
    </source>
</evidence>